<evidence type="ECO:0000256" key="17">
    <source>
        <dbReference type="ARBA" id="ARBA00048294"/>
    </source>
</evidence>
<dbReference type="GO" id="GO:0009325">
    <property type="term" value="C:nitrate reductase complex"/>
    <property type="evidence" value="ECO:0007669"/>
    <property type="project" value="InterPro"/>
</dbReference>
<dbReference type="SMART" id="SM00926">
    <property type="entry name" value="Molybdop_Fe4S4"/>
    <property type="match status" value="1"/>
</dbReference>
<organism evidence="19 20">
    <name type="scientific">Tepidamorphus gemmatus</name>
    <dbReference type="NCBI Taxonomy" id="747076"/>
    <lineage>
        <taxon>Bacteria</taxon>
        <taxon>Pseudomonadati</taxon>
        <taxon>Pseudomonadota</taxon>
        <taxon>Alphaproteobacteria</taxon>
        <taxon>Hyphomicrobiales</taxon>
        <taxon>Tepidamorphaceae</taxon>
        <taxon>Tepidamorphus</taxon>
    </lineage>
</organism>
<evidence type="ECO:0000259" key="18">
    <source>
        <dbReference type="PROSITE" id="PS51669"/>
    </source>
</evidence>
<keyword evidence="14" id="KW-0411">Iron-sulfur</keyword>
<keyword evidence="8" id="KW-0004">4Fe-4S</keyword>
<evidence type="ECO:0000256" key="14">
    <source>
        <dbReference type="ARBA" id="ARBA00023014"/>
    </source>
</evidence>
<evidence type="ECO:0000256" key="2">
    <source>
        <dbReference type="ARBA" id="ARBA00001966"/>
    </source>
</evidence>
<keyword evidence="11" id="KW-0249">Electron transport</keyword>
<comment type="catalytic activity">
    <reaction evidence="17">
        <text>nitrate + a quinol = a quinone + nitrite + H2O</text>
        <dbReference type="Rhea" id="RHEA:56144"/>
        <dbReference type="ChEBI" id="CHEBI:15377"/>
        <dbReference type="ChEBI" id="CHEBI:16301"/>
        <dbReference type="ChEBI" id="CHEBI:17632"/>
        <dbReference type="ChEBI" id="CHEBI:24646"/>
        <dbReference type="ChEBI" id="CHEBI:132124"/>
        <dbReference type="EC" id="1.7.5.1"/>
    </reaction>
</comment>
<dbReference type="InterPro" id="IPR006468">
    <property type="entry name" value="NarG"/>
</dbReference>
<evidence type="ECO:0000256" key="13">
    <source>
        <dbReference type="ARBA" id="ARBA00023004"/>
    </source>
</evidence>
<dbReference type="EC" id="1.7.5.1" evidence="5"/>
<dbReference type="GO" id="GO:0045333">
    <property type="term" value="P:cellular respiration"/>
    <property type="evidence" value="ECO:0007669"/>
    <property type="project" value="UniProtKB-ARBA"/>
</dbReference>
<protein>
    <recommendedName>
        <fullName evidence="5">nitrate reductase (quinone)</fullName>
        <ecNumber evidence="5">1.7.5.1</ecNumber>
    </recommendedName>
</protein>
<keyword evidence="16" id="KW-0472">Membrane</keyword>
<comment type="cofactor">
    <cofactor evidence="1">
        <name>Mo-bis(molybdopterin guanine dinucleotide)</name>
        <dbReference type="ChEBI" id="CHEBI:60539"/>
    </cofactor>
</comment>
<comment type="caution">
    <text evidence="19">The sequence shown here is derived from an EMBL/GenBank/DDBJ whole genome shotgun (WGS) entry which is preliminary data.</text>
</comment>
<dbReference type="PROSITE" id="PS51669">
    <property type="entry name" value="4FE4S_MOW_BIS_MGD"/>
    <property type="match status" value="1"/>
</dbReference>
<keyword evidence="9" id="KW-0500">Molybdenum</keyword>
<gene>
    <name evidence="19" type="ORF">EDC22_11323</name>
</gene>
<reference evidence="19 20" key="1">
    <citation type="submission" date="2019-03" db="EMBL/GenBank/DDBJ databases">
        <title>Genomic Encyclopedia of Type Strains, Phase IV (KMG-IV): sequencing the most valuable type-strain genomes for metagenomic binning, comparative biology and taxonomic classification.</title>
        <authorList>
            <person name="Goeker M."/>
        </authorList>
    </citation>
    <scope>NUCLEOTIDE SEQUENCE [LARGE SCALE GENOMIC DNA]</scope>
    <source>
        <strain evidence="19 20">DSM 19345</strain>
    </source>
</reference>
<dbReference type="PANTHER" id="PTHR43105">
    <property type="entry name" value="RESPIRATORY NITRATE REDUCTASE"/>
    <property type="match status" value="1"/>
</dbReference>
<keyword evidence="13" id="KW-0408">Iron</keyword>
<dbReference type="AlphaFoldDB" id="A0A4R3LXM9"/>
<evidence type="ECO:0000256" key="3">
    <source>
        <dbReference type="ARBA" id="ARBA00004202"/>
    </source>
</evidence>
<evidence type="ECO:0000256" key="10">
    <source>
        <dbReference type="ARBA" id="ARBA00022723"/>
    </source>
</evidence>
<comment type="cofactor">
    <cofactor evidence="2">
        <name>[4Fe-4S] cluster</name>
        <dbReference type="ChEBI" id="CHEBI:49883"/>
    </cofactor>
</comment>
<evidence type="ECO:0000313" key="20">
    <source>
        <dbReference type="Proteomes" id="UP000295678"/>
    </source>
</evidence>
<evidence type="ECO:0000256" key="11">
    <source>
        <dbReference type="ARBA" id="ARBA00022982"/>
    </source>
</evidence>
<dbReference type="SUPFAM" id="SSF53706">
    <property type="entry name" value="Formate dehydrogenase/DMSO reductase, domains 1-3"/>
    <property type="match status" value="1"/>
</dbReference>
<feature type="domain" description="4Fe-4S Mo/W bis-MGD-type" evidence="18">
    <location>
        <begin position="43"/>
        <end position="107"/>
    </location>
</feature>
<dbReference type="RefSeq" id="WP_132807683.1">
    <property type="nucleotide sequence ID" value="NZ_SMAK01000013.1"/>
</dbReference>
<dbReference type="NCBIfam" id="TIGR01580">
    <property type="entry name" value="narG"/>
    <property type="match status" value="1"/>
</dbReference>
<comment type="subcellular location">
    <subcellularLocation>
        <location evidence="3">Cell membrane</location>
        <topology evidence="3">Peripheral membrane protein</topology>
    </subcellularLocation>
</comment>
<keyword evidence="7" id="KW-1003">Cell membrane</keyword>
<dbReference type="PROSITE" id="PS00932">
    <property type="entry name" value="MOLYBDOPTERIN_PROK_3"/>
    <property type="match status" value="1"/>
</dbReference>
<sequence>MSHFLNRLFFLEKNVGTFSDGHGITTREDRRWEDGYRKRWQHDKVVRSTHGVNCTGSCSWKIYVKGGIVTWETQQTDYPRTRPDLPNHEPRGCSRGASYSWYIYSGARLKYPLVRSRLLKLWRQARATRTPVAAWASIVEDPKKRADYVRVRGHGGFVRATWDEVNEIIAAANAYTVKTWGPDRIYGFSPIPAMSMVSYAAGSRYLSLLGGACGSFYDWYCDLPPASPQTWGEQTDVPESADWYNAGFLMIWGSNVPQTRTPDAHFYTEVRYRGTKSVVISPDYAEATKFADLWLNPKQGTDAALALALGHVILREYHLDRQVSYFEDYVRRYSDFPMLVRLERKGEGYVPGRLLRAGEFEGALGETNNPDWKTVAIDEATGAIVAPRGSIGYRWGETGRWNLEPKDGAGRDVKLRLSLAGDHDEIVSVGFPYFGGRATSNFVSTDHGEILERCLPAKEVKLVDGAALVVTVFDLFCANYGLDRGFGGSNVAKSYDEDVPFTPAWAERITGVSRDKIITVAREFATNAEKTNGRSMVILGAGLNHWYHMDMNYRGIINLLVMCGCIGQSGGGWSHYVGQEKLRPQTGWLPLAFALDWCRPPRQQNSTSFWYALTDQWRYEVLTVDEILSPTAPEGDWSGTLIDYNIRAERMGWLPSTPQLKQNPLTIAAKAKAAGLEPKDYVPKALKSGELELSCEDPDDPANWPRNLFVWRSNLLGSSGKGHEYFLKHLLGTTHGVLGKDLGEEGRQRSTEVKWHDKAPEGKLDLLVTLDFRMSTTCAYSDIVLPTATWYEKNDLNTSDMHPFIHPLSAAVDPVWETRSDWDIYKGLARKFSEIAPEVLGVETDVVLTPILHDTPSEIAQPYDVRDWKRGEVEPIPGRTMAQIAVVERDYPNLYRRFTALGPLMETIGNGGKGIAWNTNHEVENLRALNGVVREEGATRGRARIETDIDACEVILMLAPETNGEVAVKAWQALSRATGRDHTHLAIPKLDEKIRFRDVQAQPRKIISSPTWSGLESEKVCYNAGYTNVHELIPWRTLTGRQQLYQDHKWMLAFGEGLCTWKPPVDLKTVARIEGRHPNGNREVVLNFITPHQKWGIHSTYSDNLLMLTLNRGGPVVWISETDATSAGIADNDWVEVYNSNGALTARAVVSQRVRQGMILMYHAQEKIVNTPGSEITRNRGGIHNSVTRATLKPTHMIGGYAQQAYGFNYYGTVGSNRDEFVIVRKMNTVDWLEQPYGSVPREAAE</sequence>
<dbReference type="CDD" id="cd02776">
    <property type="entry name" value="MopB_CT_Nitrate-R-NarG-like"/>
    <property type="match status" value="1"/>
</dbReference>
<comment type="similarity">
    <text evidence="4">Belongs to the prokaryotic molybdopterin-containing oxidoreductase family.</text>
</comment>
<evidence type="ECO:0000256" key="12">
    <source>
        <dbReference type="ARBA" id="ARBA00023002"/>
    </source>
</evidence>
<evidence type="ECO:0000313" key="19">
    <source>
        <dbReference type="EMBL" id="TCT05401.1"/>
    </source>
</evidence>
<keyword evidence="10" id="KW-0479">Metal-binding</keyword>
<dbReference type="CDD" id="cd02750">
    <property type="entry name" value="MopB_Nitrate-R-NarG-like"/>
    <property type="match status" value="1"/>
</dbReference>
<dbReference type="EMBL" id="SMAK01000013">
    <property type="protein sequence ID" value="TCT05401.1"/>
    <property type="molecule type" value="Genomic_DNA"/>
</dbReference>
<accession>A0A4R3LXM9</accession>
<dbReference type="InterPro" id="IPR028189">
    <property type="entry name" value="Nitr_red_alph_N"/>
</dbReference>
<keyword evidence="15" id="KW-0534">Nitrate assimilation</keyword>
<keyword evidence="20" id="KW-1185">Reference proteome</keyword>
<evidence type="ECO:0000256" key="1">
    <source>
        <dbReference type="ARBA" id="ARBA00001942"/>
    </source>
</evidence>
<keyword evidence="6" id="KW-0813">Transport</keyword>
<dbReference type="Pfam" id="PF14710">
    <property type="entry name" value="Nitr_red_alph_N"/>
    <property type="match status" value="1"/>
</dbReference>
<proteinExistence type="inferred from homology"/>
<dbReference type="InterPro" id="IPR006963">
    <property type="entry name" value="Mopterin_OxRdtase_4Fe-4S_dom"/>
</dbReference>
<dbReference type="InterPro" id="IPR037943">
    <property type="entry name" value="MopB_CT_Nitrate-R-NarG-like"/>
</dbReference>
<dbReference type="Gene3D" id="3.40.50.12440">
    <property type="match status" value="1"/>
</dbReference>
<dbReference type="InterPro" id="IPR006656">
    <property type="entry name" value="Mopterin_OxRdtase"/>
</dbReference>
<evidence type="ECO:0000256" key="5">
    <source>
        <dbReference type="ARBA" id="ARBA00012500"/>
    </source>
</evidence>
<dbReference type="InterPro" id="IPR006655">
    <property type="entry name" value="Mopterin_OxRdtase_prok_CS"/>
</dbReference>
<dbReference type="InterPro" id="IPR044906">
    <property type="entry name" value="Nitr_red_alph_N_sf"/>
</dbReference>
<dbReference type="PANTHER" id="PTHR43105:SF2">
    <property type="entry name" value="RESPIRATORY NITRATE REDUCTASE 2 ALPHA CHAIN"/>
    <property type="match status" value="1"/>
</dbReference>
<dbReference type="GO" id="GO:0051539">
    <property type="term" value="F:4 iron, 4 sulfur cluster binding"/>
    <property type="evidence" value="ECO:0007669"/>
    <property type="project" value="UniProtKB-KW"/>
</dbReference>
<dbReference type="FunFam" id="3.40.50.12440:FF:000001">
    <property type="entry name" value="Nitrate reductase subunit alpha"/>
    <property type="match status" value="1"/>
</dbReference>
<dbReference type="PROSITE" id="PS00490">
    <property type="entry name" value="MOLYBDOPTERIN_PROK_2"/>
    <property type="match status" value="1"/>
</dbReference>
<evidence type="ECO:0000256" key="16">
    <source>
        <dbReference type="ARBA" id="ARBA00023136"/>
    </source>
</evidence>
<dbReference type="InterPro" id="IPR050123">
    <property type="entry name" value="Prok_molybdopt-oxidoreductase"/>
</dbReference>
<evidence type="ECO:0000256" key="8">
    <source>
        <dbReference type="ARBA" id="ARBA00022485"/>
    </source>
</evidence>
<name>A0A4R3LXM9_9HYPH</name>
<dbReference type="GO" id="GO:0005886">
    <property type="term" value="C:plasma membrane"/>
    <property type="evidence" value="ECO:0007669"/>
    <property type="project" value="UniProtKB-SubCell"/>
</dbReference>
<dbReference type="InterPro" id="IPR009010">
    <property type="entry name" value="Asp_de-COase-like_dom_sf"/>
</dbReference>
<dbReference type="Gene3D" id="4.10.1200.10">
    <property type="entry name" value="nitrate reductase tail"/>
    <property type="match status" value="1"/>
</dbReference>
<evidence type="ECO:0000256" key="15">
    <source>
        <dbReference type="ARBA" id="ARBA00023063"/>
    </source>
</evidence>
<evidence type="ECO:0000256" key="6">
    <source>
        <dbReference type="ARBA" id="ARBA00022448"/>
    </source>
</evidence>
<evidence type="ECO:0000256" key="9">
    <source>
        <dbReference type="ARBA" id="ARBA00022505"/>
    </source>
</evidence>
<dbReference type="GO" id="GO:0043546">
    <property type="term" value="F:molybdopterin cofactor binding"/>
    <property type="evidence" value="ECO:0007669"/>
    <property type="project" value="InterPro"/>
</dbReference>
<dbReference type="GO" id="GO:0042128">
    <property type="term" value="P:nitrate assimilation"/>
    <property type="evidence" value="ECO:0007669"/>
    <property type="project" value="UniProtKB-KW"/>
</dbReference>
<dbReference type="InterPro" id="IPR006657">
    <property type="entry name" value="MoPterin_dinucl-bd_dom"/>
</dbReference>
<dbReference type="Proteomes" id="UP000295678">
    <property type="component" value="Unassembled WGS sequence"/>
</dbReference>
<dbReference type="OrthoDB" id="9759518at2"/>
<evidence type="ECO:0000256" key="4">
    <source>
        <dbReference type="ARBA" id="ARBA00010312"/>
    </source>
</evidence>
<keyword evidence="12" id="KW-0560">Oxidoreductase</keyword>
<dbReference type="Pfam" id="PF01568">
    <property type="entry name" value="Molydop_binding"/>
    <property type="match status" value="1"/>
</dbReference>
<evidence type="ECO:0000256" key="7">
    <source>
        <dbReference type="ARBA" id="ARBA00022475"/>
    </source>
</evidence>
<dbReference type="GO" id="GO:0046872">
    <property type="term" value="F:metal ion binding"/>
    <property type="evidence" value="ECO:0007669"/>
    <property type="project" value="UniProtKB-KW"/>
</dbReference>
<dbReference type="SUPFAM" id="SSF50692">
    <property type="entry name" value="ADC-like"/>
    <property type="match status" value="1"/>
</dbReference>
<dbReference type="GO" id="GO:0160182">
    <property type="term" value="F:nitrate reductase (quinone) activity"/>
    <property type="evidence" value="ECO:0007669"/>
    <property type="project" value="UniProtKB-EC"/>
</dbReference>
<dbReference type="Pfam" id="PF00384">
    <property type="entry name" value="Molybdopterin"/>
    <property type="match status" value="1"/>
</dbReference>